<evidence type="ECO:0000256" key="10">
    <source>
        <dbReference type="RuleBase" id="RU000594"/>
    </source>
</evidence>
<dbReference type="EMBL" id="JBHTCM010000027">
    <property type="protein sequence ID" value="MFC7335168.1"/>
    <property type="molecule type" value="Genomic_DNA"/>
</dbReference>
<keyword evidence="6 9" id="KW-0378">Hydrolase</keyword>
<evidence type="ECO:0000256" key="6">
    <source>
        <dbReference type="ARBA" id="ARBA00022801"/>
    </source>
</evidence>
<reference evidence="13" key="1">
    <citation type="journal article" date="2019" name="Int. J. Syst. Evol. Microbiol.">
        <title>The Global Catalogue of Microorganisms (GCM) 10K type strain sequencing project: providing services to taxonomists for standard genome sequencing and annotation.</title>
        <authorList>
            <consortium name="The Broad Institute Genomics Platform"/>
            <consortium name="The Broad Institute Genome Sequencing Center for Infectious Disease"/>
            <person name="Wu L."/>
            <person name="Ma J."/>
        </authorList>
    </citation>
    <scope>NUCLEOTIDE SEQUENCE [LARGE SCALE GENOMIC DNA]</scope>
    <source>
        <strain evidence="13">CGMCC 1.16275</strain>
    </source>
</reference>
<feature type="active site" evidence="9">
    <location>
        <position position="159"/>
    </location>
</feature>
<comment type="caution">
    <text evidence="12">The sequence shown here is derived from an EMBL/GenBank/DDBJ whole genome shotgun (WGS) entry which is preliminary data.</text>
</comment>
<evidence type="ECO:0000256" key="4">
    <source>
        <dbReference type="ARBA" id="ARBA00022692"/>
    </source>
</evidence>
<dbReference type="PANTHER" id="PTHR33695">
    <property type="entry name" value="LIPOPROTEIN SIGNAL PEPTIDASE"/>
    <property type="match status" value="1"/>
</dbReference>
<keyword evidence="13" id="KW-1185">Reference proteome</keyword>
<keyword evidence="2 9" id="KW-1003">Cell membrane</keyword>
<evidence type="ECO:0000256" key="5">
    <source>
        <dbReference type="ARBA" id="ARBA00022750"/>
    </source>
</evidence>
<evidence type="ECO:0000256" key="3">
    <source>
        <dbReference type="ARBA" id="ARBA00022670"/>
    </source>
</evidence>
<evidence type="ECO:0000256" key="7">
    <source>
        <dbReference type="ARBA" id="ARBA00022989"/>
    </source>
</evidence>
<comment type="function">
    <text evidence="9 10">This protein specifically catalyzes the removal of signal peptides from prolipoproteins.</text>
</comment>
<dbReference type="PRINTS" id="PR00781">
    <property type="entry name" value="LIPOSIGPTASE"/>
</dbReference>
<evidence type="ECO:0000256" key="8">
    <source>
        <dbReference type="ARBA" id="ARBA00023136"/>
    </source>
</evidence>
<evidence type="ECO:0000256" key="9">
    <source>
        <dbReference type="HAMAP-Rule" id="MF_00161"/>
    </source>
</evidence>
<dbReference type="Proteomes" id="UP001596456">
    <property type="component" value="Unassembled WGS sequence"/>
</dbReference>
<feature type="transmembrane region" description="Helical" evidence="9">
    <location>
        <begin position="87"/>
        <end position="106"/>
    </location>
</feature>
<keyword evidence="3 9" id="KW-0645">Protease</keyword>
<comment type="subcellular location">
    <subcellularLocation>
        <location evidence="9">Cell membrane</location>
        <topology evidence="9">Multi-pass membrane protein</topology>
    </subcellularLocation>
</comment>
<keyword evidence="8 9" id="KW-0472">Membrane</keyword>
<proteinExistence type="inferred from homology"/>
<evidence type="ECO:0000313" key="13">
    <source>
        <dbReference type="Proteomes" id="UP001596456"/>
    </source>
</evidence>
<evidence type="ECO:0000256" key="11">
    <source>
        <dbReference type="RuleBase" id="RU004181"/>
    </source>
</evidence>
<accession>A0ABW2L0K6</accession>
<dbReference type="PROSITE" id="PS00855">
    <property type="entry name" value="SPASE_II"/>
    <property type="match status" value="1"/>
</dbReference>
<comment type="similarity">
    <text evidence="1 9 11">Belongs to the peptidase A8 family.</text>
</comment>
<name>A0ABW2L0K6_9PROT</name>
<keyword evidence="4 9" id="KW-0812">Transmembrane</keyword>
<feature type="active site" evidence="9">
    <location>
        <position position="141"/>
    </location>
</feature>
<organism evidence="12 13">
    <name type="scientific">Rhodocista pekingensis</name>
    <dbReference type="NCBI Taxonomy" id="201185"/>
    <lineage>
        <taxon>Bacteria</taxon>
        <taxon>Pseudomonadati</taxon>
        <taxon>Pseudomonadota</taxon>
        <taxon>Alphaproteobacteria</taxon>
        <taxon>Rhodospirillales</taxon>
        <taxon>Azospirillaceae</taxon>
        <taxon>Rhodocista</taxon>
    </lineage>
</organism>
<sequence>MIGETVAPADIRRRMLGLGFALAAVVMLADQLSKWWVLASALPCLSGPPGPWCAVQAPPIEVTSFFNLVMAWNRGVSFGLFAHEAEFMPYVLIAVALAISTVLVLWLRRTDRAFQAVSIGLVIGGALGNVIDRLRFGAVADFLDFHVSGWHWPAFNVADSAIVVGVALIVADGLFPRPATR</sequence>
<keyword evidence="5 9" id="KW-0064">Aspartyl protease</keyword>
<comment type="catalytic activity">
    <reaction evidence="9 10">
        <text>Release of signal peptides from bacterial membrane prolipoproteins. Hydrolyzes -Xaa-Yaa-Zaa-|-(S,diacylglyceryl)Cys-, in which Xaa is hydrophobic (preferably Leu), and Yaa (Ala or Ser) and Zaa (Gly or Ala) have small, neutral side chains.</text>
        <dbReference type="EC" id="3.4.23.36"/>
    </reaction>
</comment>
<dbReference type="InterPro" id="IPR001872">
    <property type="entry name" value="Peptidase_A8"/>
</dbReference>
<dbReference type="GO" id="GO:0004190">
    <property type="term" value="F:aspartic-type endopeptidase activity"/>
    <property type="evidence" value="ECO:0007669"/>
    <property type="project" value="UniProtKB-EC"/>
</dbReference>
<evidence type="ECO:0000256" key="2">
    <source>
        <dbReference type="ARBA" id="ARBA00022475"/>
    </source>
</evidence>
<evidence type="ECO:0000313" key="12">
    <source>
        <dbReference type="EMBL" id="MFC7335168.1"/>
    </source>
</evidence>
<feature type="transmembrane region" description="Helical" evidence="9">
    <location>
        <begin position="113"/>
        <end position="131"/>
    </location>
</feature>
<comment type="caution">
    <text evidence="9">Lacks conserved residue(s) required for the propagation of feature annotation.</text>
</comment>
<evidence type="ECO:0000256" key="1">
    <source>
        <dbReference type="ARBA" id="ARBA00006139"/>
    </source>
</evidence>
<dbReference type="Pfam" id="PF01252">
    <property type="entry name" value="Peptidase_A8"/>
    <property type="match status" value="1"/>
</dbReference>
<keyword evidence="7 9" id="KW-1133">Transmembrane helix</keyword>
<dbReference type="NCBIfam" id="TIGR00077">
    <property type="entry name" value="lspA"/>
    <property type="match status" value="1"/>
</dbReference>
<gene>
    <name evidence="9 12" type="primary">lspA</name>
    <name evidence="12" type="ORF">ACFQPS_18515</name>
</gene>
<feature type="transmembrane region" description="Helical" evidence="9">
    <location>
        <begin position="151"/>
        <end position="175"/>
    </location>
</feature>
<protein>
    <recommendedName>
        <fullName evidence="9">Lipoprotein signal peptidase</fullName>
        <ecNumber evidence="9">3.4.23.36</ecNumber>
    </recommendedName>
    <alternativeName>
        <fullName evidence="9">Prolipoprotein signal peptidase</fullName>
    </alternativeName>
    <alternativeName>
        <fullName evidence="9">Signal peptidase II</fullName>
        <shortName evidence="9">SPase II</shortName>
    </alternativeName>
</protein>
<dbReference type="PANTHER" id="PTHR33695:SF1">
    <property type="entry name" value="LIPOPROTEIN SIGNAL PEPTIDASE"/>
    <property type="match status" value="1"/>
</dbReference>
<dbReference type="HAMAP" id="MF_00161">
    <property type="entry name" value="LspA"/>
    <property type="match status" value="1"/>
</dbReference>
<comment type="pathway">
    <text evidence="9">Protein modification; lipoprotein biosynthesis (signal peptide cleavage).</text>
</comment>
<dbReference type="RefSeq" id="WP_377360705.1">
    <property type="nucleotide sequence ID" value="NZ_JBHTCM010000027.1"/>
</dbReference>
<dbReference type="EC" id="3.4.23.36" evidence="9"/>